<name>A0A1J1JE74_PLAAG</name>
<gene>
    <name evidence="2" type="ORF">PLAM_1716</name>
</gene>
<dbReference type="InterPro" id="IPR007263">
    <property type="entry name" value="DCC1-like"/>
</dbReference>
<dbReference type="PANTHER" id="PTHR34290">
    <property type="entry name" value="SI:CH73-390P7.2"/>
    <property type="match status" value="1"/>
</dbReference>
<sequence>MVKMFSCYQLNFSGQPKPEILYDGFCPLCIRSMTLLCYCDWFQQFNYIPVEEQWTTLQKTYPQLSLEACLAEIHLIFPNGSVKTGFFALREMIHYLPLLWPLLFILYFPGASLLGPKIYSFVAPRRKRLTRCSFDSCSLK</sequence>
<evidence type="ECO:0000256" key="1">
    <source>
        <dbReference type="SAM" id="Phobius"/>
    </source>
</evidence>
<keyword evidence="1" id="KW-0472">Membrane</keyword>
<dbReference type="GO" id="GO:0015035">
    <property type="term" value="F:protein-disulfide reductase activity"/>
    <property type="evidence" value="ECO:0007669"/>
    <property type="project" value="InterPro"/>
</dbReference>
<dbReference type="EMBL" id="LO018304">
    <property type="protein sequence ID" value="CUM59683.1"/>
    <property type="molecule type" value="Genomic_DNA"/>
</dbReference>
<dbReference type="PANTHER" id="PTHR34290:SF2">
    <property type="entry name" value="OS04G0668800 PROTEIN"/>
    <property type="match status" value="1"/>
</dbReference>
<keyword evidence="1" id="KW-0812">Transmembrane</keyword>
<evidence type="ECO:0008006" key="3">
    <source>
        <dbReference type="Google" id="ProtNLM"/>
    </source>
</evidence>
<proteinExistence type="predicted"/>
<protein>
    <recommendedName>
        <fullName evidence="3">DUF393 domain-containing protein</fullName>
    </recommendedName>
</protein>
<feature type="transmembrane region" description="Helical" evidence="1">
    <location>
        <begin position="98"/>
        <end position="119"/>
    </location>
</feature>
<dbReference type="RefSeq" id="WP_235751873.1">
    <property type="nucleotide sequence ID" value="NZ_JBIIEP010000016.1"/>
</dbReference>
<organism evidence="2">
    <name type="scientific">Planktothrix agardhii</name>
    <name type="common">Oscillatoria agardhii</name>
    <dbReference type="NCBI Taxonomy" id="1160"/>
    <lineage>
        <taxon>Bacteria</taxon>
        <taxon>Bacillati</taxon>
        <taxon>Cyanobacteriota</taxon>
        <taxon>Cyanophyceae</taxon>
        <taxon>Oscillatoriophycideae</taxon>
        <taxon>Oscillatoriales</taxon>
        <taxon>Microcoleaceae</taxon>
        <taxon>Planktothrix</taxon>
    </lineage>
</organism>
<dbReference type="InterPro" id="IPR044691">
    <property type="entry name" value="DCC1_Trx"/>
</dbReference>
<accession>A0A1J1JE74</accession>
<dbReference type="AlphaFoldDB" id="A0A1J1JE74"/>
<dbReference type="Pfam" id="PF04134">
    <property type="entry name" value="DCC1-like"/>
    <property type="match status" value="1"/>
</dbReference>
<evidence type="ECO:0000313" key="2">
    <source>
        <dbReference type="EMBL" id="CUM59683.1"/>
    </source>
</evidence>
<keyword evidence="1" id="KW-1133">Transmembrane helix</keyword>
<reference evidence="2" key="1">
    <citation type="submission" date="2015-09" db="EMBL/GenBank/DDBJ databases">
        <authorList>
            <person name="Jackson K.R."/>
            <person name="Lunt B.L."/>
            <person name="Fisher J.N.B."/>
            <person name="Gardner A.V."/>
            <person name="Bailey M.E."/>
            <person name="Deus L.M."/>
            <person name="Earl A.S."/>
            <person name="Gibby P.D."/>
            <person name="Hartmann K.A."/>
            <person name="Liu J.E."/>
            <person name="Manci A.M."/>
            <person name="Nielsen D.A."/>
            <person name="Solomon M.B."/>
            <person name="Breakwell D.P."/>
            <person name="Burnett S.H."/>
            <person name="Grose J.H."/>
        </authorList>
    </citation>
    <scope>NUCLEOTIDE SEQUENCE</scope>
    <source>
        <strain evidence="2">7805</strain>
    </source>
</reference>